<feature type="region of interest" description="Disordered" evidence="1">
    <location>
        <begin position="33"/>
        <end position="85"/>
    </location>
</feature>
<accession>A0ABR3KAD3</accession>
<evidence type="ECO:0000313" key="3">
    <source>
        <dbReference type="Proteomes" id="UP001558632"/>
    </source>
</evidence>
<feature type="compositionally biased region" description="Basic residues" evidence="1">
    <location>
        <begin position="33"/>
        <end position="42"/>
    </location>
</feature>
<evidence type="ECO:0000256" key="1">
    <source>
        <dbReference type="SAM" id="MobiDB-lite"/>
    </source>
</evidence>
<organism evidence="2 3">
    <name type="scientific">Trichinella spiralis</name>
    <name type="common">Trichina worm</name>
    <dbReference type="NCBI Taxonomy" id="6334"/>
    <lineage>
        <taxon>Eukaryota</taxon>
        <taxon>Metazoa</taxon>
        <taxon>Ecdysozoa</taxon>
        <taxon>Nematoda</taxon>
        <taxon>Enoplea</taxon>
        <taxon>Dorylaimia</taxon>
        <taxon>Trichinellida</taxon>
        <taxon>Trichinellidae</taxon>
        <taxon>Trichinella</taxon>
    </lineage>
</organism>
<name>A0ABR3KAD3_TRISP</name>
<sequence length="92" mass="10588">MVGIFEFGYGPFVVTMFHACHTLIARVRSAKKLVEHKRKKERKKQERKQQQQQQRGGGGSERSNTANAEEKKKNPTSPKMKNPKLAIHLLIF</sequence>
<gene>
    <name evidence="2" type="ORF">TSPI_03137</name>
</gene>
<dbReference type="EMBL" id="JBEUSY010000455">
    <property type="protein sequence ID" value="KAL1231650.1"/>
    <property type="molecule type" value="Genomic_DNA"/>
</dbReference>
<evidence type="ECO:0000313" key="2">
    <source>
        <dbReference type="EMBL" id="KAL1231650.1"/>
    </source>
</evidence>
<dbReference type="Proteomes" id="UP001558632">
    <property type="component" value="Unassembled WGS sequence"/>
</dbReference>
<protein>
    <submittedName>
        <fullName evidence="2">Spore germination protein GerIA</fullName>
    </submittedName>
</protein>
<reference evidence="2 3" key="1">
    <citation type="submission" date="2024-07" db="EMBL/GenBank/DDBJ databases">
        <title>Enhanced genomic and transcriptomic resources for Trichinella pseudospiralis and T. spiralis underpin the discovery of pronounced molecular differences between stages and species.</title>
        <authorList>
            <person name="Pasi K.K."/>
            <person name="La Rosa G."/>
            <person name="Gomez-Morales M.A."/>
            <person name="Tosini F."/>
            <person name="Sumanam S."/>
            <person name="Young N.D."/>
            <person name="Chang B.C."/>
            <person name="Robin G.B."/>
        </authorList>
    </citation>
    <scope>NUCLEOTIDE SEQUENCE [LARGE SCALE GENOMIC DNA]</scope>
    <source>
        <strain evidence="2">ISS534</strain>
    </source>
</reference>
<proteinExistence type="predicted"/>
<comment type="caution">
    <text evidence="2">The sequence shown here is derived from an EMBL/GenBank/DDBJ whole genome shotgun (WGS) entry which is preliminary data.</text>
</comment>
<keyword evidence="3" id="KW-1185">Reference proteome</keyword>